<dbReference type="PROSITE" id="PS51192">
    <property type="entry name" value="HELICASE_ATP_BIND_1"/>
    <property type="match status" value="1"/>
</dbReference>
<dbReference type="PROSITE" id="PS51194">
    <property type="entry name" value="HELICASE_CTER"/>
    <property type="match status" value="1"/>
</dbReference>
<keyword evidence="2" id="KW-0653">Protein transport</keyword>
<proteinExistence type="predicted"/>
<dbReference type="PANTHER" id="PTHR30612">
    <property type="entry name" value="SECA INNER MEMBRANE COMPONENT OF SEC PROTEIN SECRETION SYSTEM"/>
    <property type="match status" value="1"/>
</dbReference>
<dbReference type="Gene3D" id="3.40.50.300">
    <property type="entry name" value="P-loop containing nucleotide triphosphate hydrolases"/>
    <property type="match status" value="2"/>
</dbReference>
<dbReference type="SMART" id="SM00957">
    <property type="entry name" value="SecA_DEAD"/>
    <property type="match status" value="1"/>
</dbReference>
<dbReference type="Pfam" id="PF07517">
    <property type="entry name" value="SecA_DEAD"/>
    <property type="match status" value="1"/>
</dbReference>
<evidence type="ECO:0000256" key="3">
    <source>
        <dbReference type="ARBA" id="ARBA00023010"/>
    </source>
</evidence>
<dbReference type="PRINTS" id="PR00906">
    <property type="entry name" value="SECA"/>
</dbReference>
<dbReference type="Gene3D" id="3.90.1440.10">
    <property type="entry name" value="SecA, preprotein cross-linking domain"/>
    <property type="match status" value="1"/>
</dbReference>
<dbReference type="InterPro" id="IPR036670">
    <property type="entry name" value="SecA_X-link_sf"/>
</dbReference>
<accession>A0A183CA19</accession>
<dbReference type="InterPro" id="IPR014018">
    <property type="entry name" value="SecA_motor_DEAD"/>
</dbReference>
<dbReference type="GO" id="GO:0006605">
    <property type="term" value="P:protein targeting"/>
    <property type="evidence" value="ECO:0007669"/>
    <property type="project" value="InterPro"/>
</dbReference>
<evidence type="ECO:0000256" key="2">
    <source>
        <dbReference type="ARBA" id="ARBA00022927"/>
    </source>
</evidence>
<name>A0A183CA19_GLOPA</name>
<dbReference type="WBParaSite" id="GPLIN_000971800">
    <property type="protein sequence ID" value="GPLIN_000971800"/>
    <property type="gene ID" value="GPLIN_000971800"/>
</dbReference>
<evidence type="ECO:0000313" key="8">
    <source>
        <dbReference type="Proteomes" id="UP000050741"/>
    </source>
</evidence>
<organism evidence="8 9">
    <name type="scientific">Globodera pallida</name>
    <name type="common">Potato cyst nematode worm</name>
    <name type="synonym">Heterodera pallida</name>
    <dbReference type="NCBI Taxonomy" id="36090"/>
    <lineage>
        <taxon>Eukaryota</taxon>
        <taxon>Metazoa</taxon>
        <taxon>Ecdysozoa</taxon>
        <taxon>Nematoda</taxon>
        <taxon>Chromadorea</taxon>
        <taxon>Rhabditida</taxon>
        <taxon>Tylenchina</taxon>
        <taxon>Tylenchomorpha</taxon>
        <taxon>Tylenchoidea</taxon>
        <taxon>Heteroderidae</taxon>
        <taxon>Heteroderinae</taxon>
        <taxon>Globodera</taxon>
    </lineage>
</organism>
<dbReference type="GO" id="GO:0006886">
    <property type="term" value="P:intracellular protein transport"/>
    <property type="evidence" value="ECO:0007669"/>
    <property type="project" value="InterPro"/>
</dbReference>
<dbReference type="InterPro" id="IPR011115">
    <property type="entry name" value="SecA_DEAD"/>
</dbReference>
<dbReference type="InterPro" id="IPR014001">
    <property type="entry name" value="Helicase_ATP-bd"/>
</dbReference>
<feature type="region of interest" description="Disordered" evidence="4">
    <location>
        <begin position="1"/>
        <end position="20"/>
    </location>
</feature>
<dbReference type="GO" id="GO:0005524">
    <property type="term" value="F:ATP binding"/>
    <property type="evidence" value="ECO:0007669"/>
    <property type="project" value="InterPro"/>
</dbReference>
<dbReference type="InterPro" id="IPR000185">
    <property type="entry name" value="SecA"/>
</dbReference>
<evidence type="ECO:0000259" key="7">
    <source>
        <dbReference type="PROSITE" id="PS51196"/>
    </source>
</evidence>
<protein>
    <submittedName>
        <fullName evidence="9">Chloroplast protein-transporting ATPase</fullName>
    </submittedName>
</protein>
<evidence type="ECO:0000256" key="1">
    <source>
        <dbReference type="ARBA" id="ARBA00022490"/>
    </source>
</evidence>
<evidence type="ECO:0000259" key="6">
    <source>
        <dbReference type="PROSITE" id="PS51194"/>
    </source>
</evidence>
<sequence length="1506" mass="168186">MGNSIGAAIEEQNEDGNSKSAKELLRELAHLNHNNEAISSDSLAQMLGDVHACICLDGVLQHPISKWTTEDIKSWAEDLKKQRQTRELPELLAVACRACKLANGYYPRDAQIFSILLMLSPSKTGLHGHLQQIATGEGKTAIVALFVVVKALRDRVKIDVVTSSDALARRDAESLKTFYGMFGLTVDHCTGGLSAHYKKCYAADILYGDIGSFQGDILRHEFQSKNVRGEPPRPFECIVIDEVDCMLLDEMMQERILMLSFHVPGMEYLESILTMCWAHFVQFCGTLKRDPEDENKLILCIEGEEYRAEAWQHYENCVKHLEEQLTNMINENGKNGELLVIPPHLRVFVRQQIPGWMNSLKRAVKMNENCQYVIRKGDVVPVDYQNTGTQQRSTNWSDGLHQFLQLKHGLRMNPETLVTSFITNPGFINRYEEIYGLSGTLGSKHEHSFLKEHYKVDITLIPTYKHTQLETMDPIIANDLQSWIAEICKNIFVQVTLCKRAALIICLTNDIVNQIIEIVKATCPDINVHKYTDDDEHLPTEFVGPMDVFFSTNYAGRGTDIKTSTELEANGGLHVIVTFMPNNSRVERQAFGRTARQGKKGTALLILDKCDLDKDLFDQNMDILAKRDQLVKQSFEKCKKEVLPKLLARDRLFEKVSTFIGEVRKSTADAVGGNVEILAQIEEHWGFWLREKVEMRGENAPMPSGTELDAFIVDERRKAKDLSIFTNPCYLVMKGYNLDYGNAINHLEKAIELDENQSGFAAPAHYYMALALVKKDHYISVKKCKVCLENQQKAADHLNKANELINTKLIPWLSRGVLMRPGEKNGEGEGNAQSTEFCQQIVNKVQLLQRLSEQCEKWYNFIAECPEGHVCKFKGWVQPDPDKKLPQREVAEFGTFGVFEFYELDYVKPPKAWGSIFWMAFLGVAQVCFGVYLACNGAFGLAASFLKCGISDIVEAARAAFGDSVISWGKNVIGKILDYGPVLARWASGYLSKCKNGLGKWLFKCVNLYLACNGAFGLAASFLKCGISDIVEAARAAFGDSVISWGKNVIGKILDYGPVLARWASGYLSKCKNGFGKWLFKCVNRLTKPLPKVSPTSIDFADQKRAFLTNVFISSGATELKQFVVEKKVMSMPDLNLIEGLCRQGLAASLSRDSIRNVLKLGDNYLRDTVKGHMSHIISTTAREVFGDGKGFVKNLTEAALVRTFTNICGEQLDKFADKCFDDVLRTIQKTLPQNDESTATVPLSEDAIKKIKKVLNDSTTDTYAELLNRLRKLNLDSKYDNFLKALAKEFSGNRLPDNDDNDGSGAGGASNRSTDNDDIVSEAAQSVVAVQKNSERADLMPLPPEDARNISLLTNNAIGKFLSSDGQPKLLSMSNVLKKHQPLDLFFVRPHEDKVLSFLRQLESGTGPKAYGVIVMVVAKGAQGAADRLNRAILKHYGVDSKVMNNGTEPSGTSNFLTPLTESTDNLAKNPVYGSAMSHEFGWAKKCIIAFVALFDLLMQRNIIF</sequence>
<keyword evidence="2" id="KW-0813">Transport</keyword>
<dbReference type="InterPro" id="IPR001650">
    <property type="entry name" value="Helicase_C-like"/>
</dbReference>
<keyword evidence="8" id="KW-1185">Reference proteome</keyword>
<feature type="domain" description="Helicase C-terminal" evidence="6">
    <location>
        <begin position="479"/>
        <end position="639"/>
    </location>
</feature>
<evidence type="ECO:0000313" key="9">
    <source>
        <dbReference type="WBParaSite" id="GPLIN_000971800"/>
    </source>
</evidence>
<dbReference type="PANTHER" id="PTHR30612:SF0">
    <property type="entry name" value="CHLOROPLAST PROTEIN-TRANSPORTING ATPASE"/>
    <property type="match status" value="1"/>
</dbReference>
<dbReference type="GO" id="GO:0017038">
    <property type="term" value="P:protein import"/>
    <property type="evidence" value="ECO:0007669"/>
    <property type="project" value="InterPro"/>
</dbReference>
<dbReference type="Proteomes" id="UP000050741">
    <property type="component" value="Unassembled WGS sequence"/>
</dbReference>
<keyword evidence="3" id="KW-0811">Translocation</keyword>
<dbReference type="GO" id="GO:0016020">
    <property type="term" value="C:membrane"/>
    <property type="evidence" value="ECO:0007669"/>
    <property type="project" value="InterPro"/>
</dbReference>
<reference evidence="8" key="1">
    <citation type="submission" date="2013-12" db="EMBL/GenBank/DDBJ databases">
        <authorList>
            <person name="Aslett M."/>
        </authorList>
    </citation>
    <scope>NUCLEOTIDE SEQUENCE [LARGE SCALE GENOMIC DNA]</scope>
    <source>
        <strain evidence="8">Lindley</strain>
    </source>
</reference>
<feature type="region of interest" description="Disordered" evidence="4">
    <location>
        <begin position="1294"/>
        <end position="1318"/>
    </location>
</feature>
<keyword evidence="1" id="KW-0963">Cytoplasm</keyword>
<feature type="domain" description="Helicase ATP-binding" evidence="5">
    <location>
        <begin position="120"/>
        <end position="260"/>
    </location>
</feature>
<dbReference type="PROSITE" id="PS51196">
    <property type="entry name" value="SECA_MOTOR_DEAD"/>
    <property type="match status" value="1"/>
</dbReference>
<evidence type="ECO:0000259" key="5">
    <source>
        <dbReference type="PROSITE" id="PS51192"/>
    </source>
</evidence>
<evidence type="ECO:0000256" key="4">
    <source>
        <dbReference type="SAM" id="MobiDB-lite"/>
    </source>
</evidence>
<reference evidence="8" key="2">
    <citation type="submission" date="2014-05" db="EMBL/GenBank/DDBJ databases">
        <title>The genome and life-stage specific transcriptomes of Globodera pallida elucidate key aspects of plant parasitism by a cyst nematode.</title>
        <authorList>
            <person name="Cotton J.A."/>
            <person name="Lilley C.J."/>
            <person name="Jones L.M."/>
            <person name="Kikuchi T."/>
            <person name="Reid A.J."/>
            <person name="Thorpe P."/>
            <person name="Tsai I.J."/>
            <person name="Beasley H."/>
            <person name="Blok V."/>
            <person name="Cock P.J.A."/>
            <person name="Van den Akker S.E."/>
            <person name="Holroyd N."/>
            <person name="Hunt M."/>
            <person name="Mantelin S."/>
            <person name="Naghra H."/>
            <person name="Pain A."/>
            <person name="Palomares-Rius J.E."/>
            <person name="Zarowiecki M."/>
            <person name="Berriman M."/>
            <person name="Jones J.T."/>
            <person name="Urwin P.E."/>
        </authorList>
    </citation>
    <scope>NUCLEOTIDE SEQUENCE [LARGE SCALE GENOMIC DNA]</scope>
    <source>
        <strain evidence="8">Lindley</strain>
    </source>
</reference>
<feature type="domain" description="SecA family profile" evidence="7">
    <location>
        <begin position="3"/>
        <end position="638"/>
    </location>
</feature>
<dbReference type="SUPFAM" id="SSF52540">
    <property type="entry name" value="P-loop containing nucleoside triphosphate hydrolases"/>
    <property type="match status" value="2"/>
</dbReference>
<dbReference type="InterPro" id="IPR027417">
    <property type="entry name" value="P-loop_NTPase"/>
</dbReference>
<dbReference type="SUPFAM" id="SSF81767">
    <property type="entry name" value="Pre-protein crosslinking domain of SecA"/>
    <property type="match status" value="1"/>
</dbReference>
<reference evidence="9" key="3">
    <citation type="submission" date="2016-06" db="UniProtKB">
        <authorList>
            <consortium name="WormBaseParasite"/>
        </authorList>
    </citation>
    <scope>IDENTIFICATION</scope>
</reference>